<feature type="compositionally biased region" description="Basic and acidic residues" evidence="1">
    <location>
        <begin position="312"/>
        <end position="321"/>
    </location>
</feature>
<comment type="caution">
    <text evidence="3">The sequence shown here is derived from an EMBL/GenBank/DDBJ whole genome shotgun (WGS) entry which is preliminary data.</text>
</comment>
<proteinExistence type="predicted"/>
<dbReference type="AlphaFoldDB" id="A0A8X6WNS1"/>
<evidence type="ECO:0000313" key="4">
    <source>
        <dbReference type="Proteomes" id="UP000886998"/>
    </source>
</evidence>
<keyword evidence="2" id="KW-0812">Transmembrane</keyword>
<evidence type="ECO:0000256" key="2">
    <source>
        <dbReference type="SAM" id="Phobius"/>
    </source>
</evidence>
<evidence type="ECO:0000256" key="1">
    <source>
        <dbReference type="SAM" id="MobiDB-lite"/>
    </source>
</evidence>
<keyword evidence="2" id="KW-0472">Membrane</keyword>
<feature type="transmembrane region" description="Helical" evidence="2">
    <location>
        <begin position="112"/>
        <end position="133"/>
    </location>
</feature>
<organism evidence="3 4">
    <name type="scientific">Trichonephila inaurata madagascariensis</name>
    <dbReference type="NCBI Taxonomy" id="2747483"/>
    <lineage>
        <taxon>Eukaryota</taxon>
        <taxon>Metazoa</taxon>
        <taxon>Ecdysozoa</taxon>
        <taxon>Arthropoda</taxon>
        <taxon>Chelicerata</taxon>
        <taxon>Arachnida</taxon>
        <taxon>Araneae</taxon>
        <taxon>Araneomorphae</taxon>
        <taxon>Entelegynae</taxon>
        <taxon>Araneoidea</taxon>
        <taxon>Nephilidae</taxon>
        <taxon>Trichonephila</taxon>
        <taxon>Trichonephila inaurata</taxon>
    </lineage>
</organism>
<dbReference type="OrthoDB" id="6437910at2759"/>
<sequence>MKTLIISKEMKERQKYFPWLKIFVKELFKKFPQYDNSLKYLSENVEKEIAALSDNDDDKIKIEALFETINSLFLHFWWKIHWAENCQWKKYWKIDAPYSYCCNELTKYAGKLLYFLIYLGIILSEGVSNSIWINRILQAINVFPSTDDVVYSSLFQIPKLKKKQHPVYMNILKHVLCTKVPLHINEPTVYLKSMMLYKRLINFIEDAAAKATVTSIAANIKPPPDIIPYLSSLKIYLKSNENILNQLFKKKYFKKIKNVFLDAEPNNKNDNLSEILENKREKKKIKIDNDNEKDKSFLTNFDPQNVLDDVNKRSEKSECSKMSKSKSNKNGDETLVNKDTDFVELSCTNEVDFFDIKSQMKDISNIKPTSKKEKCLKEKDIFFTSEKKIKKCKVKQNIRNLKKAKCKTFNAVELGESTCINNLPSLITNYNSSEERDIKSRSSPLEASDTSNIREQQIPDKLSKQCTSIETKTIETVSVKSNYQDDYSGNLTPELYNPILGDINNSEIHAVSNQATDNCSIHDLNMSKEINDNINTMQDTNTEICFDEDGNNSVMSNLYKNYLQNNRKKIKISPRKQAQKRAASQALEYVNESSSIDGSKTSKQVKKQKKRKSKRNVTSFDGDMNAEKALNSSDPYVEVSNTEVNEIIHLNESSDCGDCFSKENEFIDSSVSCKNLSICNSKLKSCTILQQNKESQKLVSSDESSVTDKTFDGDMNAEKALNLSDPYVEVSNTEANEIIRLNESSDCGDYFSKENEFIDNSVSCKNLSVCNSKLKSCTILQQNKESQKFVSSDEQLKHKSKSLKTYLTDECSVTDNTTSSKQFKKWNFKLNLDPSTGDYLDIEIVSEISNLNIEISGEERNEVSFDSSSHLLSNHGDSAIQEKEPIQKNVFHTQNAVSNKMTSSKSSVCHETSEVSAHEAGEESGIFDLSFDKENEQKCNEVPHVLIQDNKNSQSNLFDVSDQNLLPNFGSDLFSESNSFQGVHPFSKIDQQKELLPKDVDYFEERNMRLNSLEVKKNPFLLRKDSHRNKITMNPIFSSAYESTPKDSSNGTCQNHSARNLQFLTTGNINESSSNDFVSSSDLSIGNQFRTPKSVRHNKNTQKTKGIPKDKIKKKEKKLAEMNLKQIGFYRNAKIYTDSSDDILCSSDKEFDDVFKAISNTDTSPSLFPTQKSNVSTFKDCKRKLIASVPRLHLPENCKSNHRDDASNLAETSDESNKLPARSVFEQKSQPRMNDTLEKSMNHTYSLRKRRRSSIERRKLYVV</sequence>
<name>A0A8X6WNS1_9ARAC</name>
<gene>
    <name evidence="3" type="primary">AVEN_113434_1</name>
    <name evidence="3" type="ORF">TNIN_349751</name>
</gene>
<feature type="region of interest" description="Disordered" evidence="1">
    <location>
        <begin position="592"/>
        <end position="634"/>
    </location>
</feature>
<protein>
    <submittedName>
        <fullName evidence="3">Uncharacterized protein</fullName>
    </submittedName>
</protein>
<keyword evidence="4" id="KW-1185">Reference proteome</keyword>
<keyword evidence="2" id="KW-1133">Transmembrane helix</keyword>
<dbReference type="EMBL" id="BMAV01000082">
    <property type="protein sequence ID" value="GFY37061.1"/>
    <property type="molecule type" value="Genomic_DNA"/>
</dbReference>
<feature type="region of interest" description="Disordered" evidence="1">
    <location>
        <begin position="1196"/>
        <end position="1251"/>
    </location>
</feature>
<accession>A0A8X6WNS1</accession>
<feature type="compositionally biased region" description="Basic residues" evidence="1">
    <location>
        <begin position="603"/>
        <end position="615"/>
    </location>
</feature>
<reference evidence="3" key="1">
    <citation type="submission" date="2020-08" db="EMBL/GenBank/DDBJ databases">
        <title>Multicomponent nature underlies the extraordinary mechanical properties of spider dragline silk.</title>
        <authorList>
            <person name="Kono N."/>
            <person name="Nakamura H."/>
            <person name="Mori M."/>
            <person name="Yoshida Y."/>
            <person name="Ohtoshi R."/>
            <person name="Malay A.D."/>
            <person name="Moran D.A.P."/>
            <person name="Tomita M."/>
            <person name="Numata K."/>
            <person name="Arakawa K."/>
        </authorList>
    </citation>
    <scope>NUCLEOTIDE SEQUENCE</scope>
</reference>
<feature type="compositionally biased region" description="Basic and acidic residues" evidence="1">
    <location>
        <begin position="1196"/>
        <end position="1206"/>
    </location>
</feature>
<dbReference type="Proteomes" id="UP000886998">
    <property type="component" value="Unassembled WGS sequence"/>
</dbReference>
<feature type="region of interest" description="Disordered" evidence="1">
    <location>
        <begin position="312"/>
        <end position="333"/>
    </location>
</feature>
<evidence type="ECO:0000313" key="3">
    <source>
        <dbReference type="EMBL" id="GFY37061.1"/>
    </source>
</evidence>